<organism evidence="2 3">
    <name type="scientific">Agrilactobacillus yilanensis</name>
    <dbReference type="NCBI Taxonomy" id="2485997"/>
    <lineage>
        <taxon>Bacteria</taxon>
        <taxon>Bacillati</taxon>
        <taxon>Bacillota</taxon>
        <taxon>Bacilli</taxon>
        <taxon>Lactobacillales</taxon>
        <taxon>Lactobacillaceae</taxon>
        <taxon>Agrilactobacillus</taxon>
    </lineage>
</organism>
<dbReference type="CDD" id="cd01948">
    <property type="entry name" value="EAL"/>
    <property type="match status" value="1"/>
</dbReference>
<dbReference type="EMBL" id="JBHTOP010000011">
    <property type="protein sequence ID" value="MFD1671501.1"/>
    <property type="molecule type" value="Genomic_DNA"/>
</dbReference>
<protein>
    <submittedName>
        <fullName evidence="2">EAL domain-containing protein</fullName>
    </submittedName>
</protein>
<dbReference type="PANTHER" id="PTHR33121">
    <property type="entry name" value="CYCLIC DI-GMP PHOSPHODIESTERASE PDEF"/>
    <property type="match status" value="1"/>
</dbReference>
<dbReference type="RefSeq" id="WP_125715728.1">
    <property type="nucleotide sequence ID" value="NZ_JBHTOP010000011.1"/>
</dbReference>
<comment type="caution">
    <text evidence="2">The sequence shown here is derived from an EMBL/GenBank/DDBJ whole genome shotgun (WGS) entry which is preliminary data.</text>
</comment>
<sequence length="227" mass="26658">MYRYFIQPQLNKFTKSLIGYEMLIRKFEDGHWQLPKNFASIPIHTQVELLKQTAVELSLKIGSVSINLNRSQFVDQEMAAALLDAQHHIYPVSLIVEVTEESVDKDISEEQMLKQIDLYQQHGIQLSLDDVGTGENTFINIEPLLDGASEIKLAMQNFRQEKREYEIPEQVVFWNQVAKNYNLRLIIEGMESEEEDRLLDNLKIPFRQGYYYGKPHLFKLKEDRKKH</sequence>
<dbReference type="InterPro" id="IPR001633">
    <property type="entry name" value="EAL_dom"/>
</dbReference>
<dbReference type="Pfam" id="PF00563">
    <property type="entry name" value="EAL"/>
    <property type="match status" value="1"/>
</dbReference>
<dbReference type="InterPro" id="IPR050706">
    <property type="entry name" value="Cyclic-di-GMP_PDE-like"/>
</dbReference>
<proteinExistence type="predicted"/>
<evidence type="ECO:0000313" key="2">
    <source>
        <dbReference type="EMBL" id="MFD1671501.1"/>
    </source>
</evidence>
<dbReference type="SUPFAM" id="SSF141868">
    <property type="entry name" value="EAL domain-like"/>
    <property type="match status" value="1"/>
</dbReference>
<gene>
    <name evidence="2" type="ORF">ACFQ5M_05285</name>
</gene>
<dbReference type="Gene3D" id="3.20.20.450">
    <property type="entry name" value="EAL domain"/>
    <property type="match status" value="1"/>
</dbReference>
<dbReference type="InterPro" id="IPR035919">
    <property type="entry name" value="EAL_sf"/>
</dbReference>
<dbReference type="PANTHER" id="PTHR33121:SF70">
    <property type="entry name" value="SIGNALING PROTEIN YKOW"/>
    <property type="match status" value="1"/>
</dbReference>
<name>A0ABW4J5I1_9LACO</name>
<feature type="domain" description="EAL" evidence="1">
    <location>
        <begin position="1"/>
        <end position="227"/>
    </location>
</feature>
<evidence type="ECO:0000259" key="1">
    <source>
        <dbReference type="PROSITE" id="PS50883"/>
    </source>
</evidence>
<evidence type="ECO:0000313" key="3">
    <source>
        <dbReference type="Proteomes" id="UP001597267"/>
    </source>
</evidence>
<accession>A0ABW4J5I1</accession>
<dbReference type="SMART" id="SM00052">
    <property type="entry name" value="EAL"/>
    <property type="match status" value="1"/>
</dbReference>
<keyword evidence="3" id="KW-1185">Reference proteome</keyword>
<dbReference type="PROSITE" id="PS50883">
    <property type="entry name" value="EAL"/>
    <property type="match status" value="1"/>
</dbReference>
<dbReference type="Proteomes" id="UP001597267">
    <property type="component" value="Unassembled WGS sequence"/>
</dbReference>
<reference evidence="3" key="1">
    <citation type="journal article" date="2019" name="Int. J. Syst. Evol. Microbiol.">
        <title>The Global Catalogue of Microorganisms (GCM) 10K type strain sequencing project: providing services to taxonomists for standard genome sequencing and annotation.</title>
        <authorList>
            <consortium name="The Broad Institute Genomics Platform"/>
            <consortium name="The Broad Institute Genome Sequencing Center for Infectious Disease"/>
            <person name="Wu L."/>
            <person name="Ma J."/>
        </authorList>
    </citation>
    <scope>NUCLEOTIDE SEQUENCE [LARGE SCALE GENOMIC DNA]</scope>
    <source>
        <strain evidence="3">CCM 8896</strain>
    </source>
</reference>